<dbReference type="InterPro" id="IPR044965">
    <property type="entry name" value="Glyco_hydro_17_plant"/>
</dbReference>
<keyword evidence="2" id="KW-0378">Hydrolase</keyword>
<comment type="caution">
    <text evidence="6">The sequence shown here is derived from an EMBL/GenBank/DDBJ whole genome shotgun (WGS) entry which is preliminary data.</text>
</comment>
<dbReference type="GO" id="GO:0005975">
    <property type="term" value="P:carbohydrate metabolic process"/>
    <property type="evidence" value="ECO:0007669"/>
    <property type="project" value="InterPro"/>
</dbReference>
<evidence type="ECO:0000313" key="7">
    <source>
        <dbReference type="Proteomes" id="UP001420932"/>
    </source>
</evidence>
<evidence type="ECO:0000256" key="2">
    <source>
        <dbReference type="ARBA" id="ARBA00022801"/>
    </source>
</evidence>
<dbReference type="AlphaFoldDB" id="A0AAP0KYJ1"/>
<protein>
    <recommendedName>
        <fullName evidence="8">Glucan endo-1,3-beta-D-glucosidase</fullName>
    </recommendedName>
</protein>
<evidence type="ECO:0000256" key="1">
    <source>
        <dbReference type="ARBA" id="ARBA00008773"/>
    </source>
</evidence>
<gene>
    <name evidence="6" type="ORF">Syun_007402</name>
</gene>
<dbReference type="Gene3D" id="3.20.20.80">
    <property type="entry name" value="Glycosidases"/>
    <property type="match status" value="1"/>
</dbReference>
<evidence type="ECO:0000256" key="3">
    <source>
        <dbReference type="ARBA" id="ARBA00023295"/>
    </source>
</evidence>
<reference evidence="6 7" key="1">
    <citation type="submission" date="2024-01" db="EMBL/GenBank/DDBJ databases">
        <title>Genome assemblies of Stephania.</title>
        <authorList>
            <person name="Yang L."/>
        </authorList>
    </citation>
    <scope>NUCLEOTIDE SEQUENCE [LARGE SCALE GENOMIC DNA]</scope>
    <source>
        <strain evidence="6">YNDBR</strain>
        <tissue evidence="6">Leaf</tissue>
    </source>
</reference>
<evidence type="ECO:0000313" key="6">
    <source>
        <dbReference type="EMBL" id="KAK9161061.1"/>
    </source>
</evidence>
<organism evidence="6 7">
    <name type="scientific">Stephania yunnanensis</name>
    <dbReference type="NCBI Taxonomy" id="152371"/>
    <lineage>
        <taxon>Eukaryota</taxon>
        <taxon>Viridiplantae</taxon>
        <taxon>Streptophyta</taxon>
        <taxon>Embryophyta</taxon>
        <taxon>Tracheophyta</taxon>
        <taxon>Spermatophyta</taxon>
        <taxon>Magnoliopsida</taxon>
        <taxon>Ranunculales</taxon>
        <taxon>Menispermaceae</taxon>
        <taxon>Menispermoideae</taxon>
        <taxon>Cissampelideae</taxon>
        <taxon>Stephania</taxon>
    </lineage>
</organism>
<dbReference type="InterPro" id="IPR017853">
    <property type="entry name" value="GH"/>
</dbReference>
<accession>A0AAP0KYJ1</accession>
<dbReference type="PANTHER" id="PTHR32227">
    <property type="entry name" value="GLUCAN ENDO-1,3-BETA-GLUCOSIDASE BG1-RELATED-RELATED"/>
    <property type="match status" value="1"/>
</dbReference>
<dbReference type="InterPro" id="IPR000490">
    <property type="entry name" value="Glyco_hydro_17"/>
</dbReference>
<keyword evidence="3" id="KW-0326">Glycosidase</keyword>
<sequence>MAVWRAHLHVLFMHQIRHNEKTRMIHDHQLKGKIRRGTETYIYVQYTTILYAQLVGKAGSLRFLVRSTGCVKGESGGVEWPMPHFPEQKIHGRHSGDKLQRKSRRDTENMETEDADLRRGLFTTINTADNLPSPVDVVRLMKANGITAVRLFEPNHDIYEALKGTSIKVSVGVLNDDLPGLASASISATSGWLETHVLPFINDVSFAYITLGNEAIPGPKAQYVYTAIQNMWTSLETFNLSSQILPTVVVPGGVLGVSYPPSQGAFADNVADIMTDVTKLVYSIGAPLMVNVYPYFALVSTPNILVHLSHSSLRRTQGSSMEN</sequence>
<dbReference type="SUPFAM" id="SSF51445">
    <property type="entry name" value="(Trans)glycosidases"/>
    <property type="match status" value="1"/>
</dbReference>
<feature type="compositionally biased region" description="Basic and acidic residues" evidence="5">
    <location>
        <begin position="86"/>
        <end position="108"/>
    </location>
</feature>
<name>A0AAP0KYJ1_9MAGN</name>
<dbReference type="GO" id="GO:0004553">
    <property type="term" value="F:hydrolase activity, hydrolyzing O-glycosyl compounds"/>
    <property type="evidence" value="ECO:0007669"/>
    <property type="project" value="InterPro"/>
</dbReference>
<dbReference type="Pfam" id="PF00332">
    <property type="entry name" value="Glyco_hydro_17"/>
    <property type="match status" value="1"/>
</dbReference>
<proteinExistence type="inferred from homology"/>
<feature type="region of interest" description="Disordered" evidence="5">
    <location>
        <begin position="83"/>
        <end position="113"/>
    </location>
</feature>
<keyword evidence="7" id="KW-1185">Reference proteome</keyword>
<dbReference type="Proteomes" id="UP001420932">
    <property type="component" value="Unassembled WGS sequence"/>
</dbReference>
<evidence type="ECO:0008006" key="8">
    <source>
        <dbReference type="Google" id="ProtNLM"/>
    </source>
</evidence>
<comment type="similarity">
    <text evidence="1 4">Belongs to the glycosyl hydrolase 17 family.</text>
</comment>
<dbReference type="EMBL" id="JBBNAF010000003">
    <property type="protein sequence ID" value="KAK9161061.1"/>
    <property type="molecule type" value="Genomic_DNA"/>
</dbReference>
<evidence type="ECO:0000256" key="5">
    <source>
        <dbReference type="SAM" id="MobiDB-lite"/>
    </source>
</evidence>
<evidence type="ECO:0000256" key="4">
    <source>
        <dbReference type="RuleBase" id="RU004335"/>
    </source>
</evidence>